<sequence length="168" mass="18194">MISLRNKALIVATVLTACLSGCASVSTMDQAAAVEAINGNPPEGQARIYVYRDDVLGAALYKDIYIDGKCLGESAPNTFFYADVEGDKDHFVSTESEFSPNHLFIYTKANEKYYIQQFLKMGVFVGGAALTQVDKATAMRAMQECKLAVPGTCSSAQEVKLPSQQTVE</sequence>
<gene>
    <name evidence="3" type="ORF">H5985_03700</name>
</gene>
<evidence type="ECO:0000256" key="1">
    <source>
        <dbReference type="SAM" id="SignalP"/>
    </source>
</evidence>
<dbReference type="Pfam" id="PF11008">
    <property type="entry name" value="DUF2846"/>
    <property type="match status" value="1"/>
</dbReference>
<evidence type="ECO:0000313" key="3">
    <source>
        <dbReference type="EMBL" id="MBM6928370.1"/>
    </source>
</evidence>
<name>A0ABS2GRA8_9BURK</name>
<dbReference type="PROSITE" id="PS51257">
    <property type="entry name" value="PROKAR_LIPOPROTEIN"/>
    <property type="match status" value="1"/>
</dbReference>
<reference evidence="3 4" key="1">
    <citation type="journal article" date="2021" name="Sci. Rep.">
        <title>The distribution of antibiotic resistance genes in chicken gut microbiota commensals.</title>
        <authorList>
            <person name="Juricova H."/>
            <person name="Matiasovicova J."/>
            <person name="Kubasova T."/>
            <person name="Cejkova D."/>
            <person name="Rychlik I."/>
        </authorList>
    </citation>
    <scope>NUCLEOTIDE SEQUENCE [LARGE SCALE GENOMIC DNA]</scope>
    <source>
        <strain evidence="3 4">An562</strain>
    </source>
</reference>
<dbReference type="InterPro" id="IPR022548">
    <property type="entry name" value="DUF2846"/>
</dbReference>
<protein>
    <submittedName>
        <fullName evidence="3">DUF2846 domain-containing protein</fullName>
    </submittedName>
</protein>
<proteinExistence type="predicted"/>
<accession>A0ABS2GRA8</accession>
<dbReference type="InterPro" id="IPR016596">
    <property type="entry name" value="UCP012335"/>
</dbReference>
<feature type="chain" id="PRO_5045638559" evidence="1">
    <location>
        <begin position="24"/>
        <end position="168"/>
    </location>
</feature>
<keyword evidence="1" id="KW-0732">Signal</keyword>
<comment type="caution">
    <text evidence="3">The sequence shown here is derived from an EMBL/GenBank/DDBJ whole genome shotgun (WGS) entry which is preliminary data.</text>
</comment>
<dbReference type="PIRSF" id="PIRSF012335">
    <property type="entry name" value="UCP012335"/>
    <property type="match status" value="1"/>
</dbReference>
<feature type="signal peptide" evidence="1">
    <location>
        <begin position="1"/>
        <end position="23"/>
    </location>
</feature>
<dbReference type="Proteomes" id="UP000777002">
    <property type="component" value="Unassembled WGS sequence"/>
</dbReference>
<evidence type="ECO:0000313" key="4">
    <source>
        <dbReference type="Proteomes" id="UP000777002"/>
    </source>
</evidence>
<evidence type="ECO:0000259" key="2">
    <source>
        <dbReference type="Pfam" id="PF11008"/>
    </source>
</evidence>
<organism evidence="3 4">
    <name type="scientific">Parasutterella secunda</name>
    <dbReference type="NCBI Taxonomy" id="626947"/>
    <lineage>
        <taxon>Bacteria</taxon>
        <taxon>Pseudomonadati</taxon>
        <taxon>Pseudomonadota</taxon>
        <taxon>Betaproteobacteria</taxon>
        <taxon>Burkholderiales</taxon>
        <taxon>Sutterellaceae</taxon>
        <taxon>Parasutterella</taxon>
    </lineage>
</organism>
<keyword evidence="4" id="KW-1185">Reference proteome</keyword>
<dbReference type="EMBL" id="JACJKX010000005">
    <property type="protein sequence ID" value="MBM6928370.1"/>
    <property type="molecule type" value="Genomic_DNA"/>
</dbReference>
<feature type="domain" description="DUF2846" evidence="2">
    <location>
        <begin position="43"/>
        <end position="128"/>
    </location>
</feature>